<dbReference type="InterPro" id="IPR036220">
    <property type="entry name" value="UDP-Glc/GDP-Man_DH_C_sf"/>
</dbReference>
<organism evidence="1">
    <name type="scientific">marine sediment metagenome</name>
    <dbReference type="NCBI Taxonomy" id="412755"/>
    <lineage>
        <taxon>unclassified sequences</taxon>
        <taxon>metagenomes</taxon>
        <taxon>ecological metagenomes</taxon>
    </lineage>
</organism>
<protein>
    <recommendedName>
        <fullName evidence="2">UDP-glucose/GDP-mannose dehydrogenase C-terminal domain-containing protein</fullName>
    </recommendedName>
</protein>
<accession>X1II41</accession>
<sequence length="67" mass="7605">FKIEAVLDFEETPKVDCIIAAVAHDAFQEITLDKLKSIMNDKPILIDVGGLFSREEAAKRGFYYTRL</sequence>
<evidence type="ECO:0008006" key="2">
    <source>
        <dbReference type="Google" id="ProtNLM"/>
    </source>
</evidence>
<dbReference type="SUPFAM" id="SSF52413">
    <property type="entry name" value="UDP-glucose/GDP-mannose dehydrogenase C-terminal domain"/>
    <property type="match status" value="1"/>
</dbReference>
<proteinExistence type="predicted"/>
<dbReference type="Gene3D" id="3.40.50.720">
    <property type="entry name" value="NAD(P)-binding Rossmann-like Domain"/>
    <property type="match status" value="1"/>
</dbReference>
<comment type="caution">
    <text evidence="1">The sequence shown here is derived from an EMBL/GenBank/DDBJ whole genome shotgun (WGS) entry which is preliminary data.</text>
</comment>
<gene>
    <name evidence="1" type="ORF">S03H2_48994</name>
</gene>
<evidence type="ECO:0000313" key="1">
    <source>
        <dbReference type="EMBL" id="GAH68920.1"/>
    </source>
</evidence>
<dbReference type="AlphaFoldDB" id="X1II41"/>
<name>X1II41_9ZZZZ</name>
<reference evidence="1" key="1">
    <citation type="journal article" date="2014" name="Front. Microbiol.">
        <title>High frequency of phylogenetically diverse reductive dehalogenase-homologous genes in deep subseafloor sedimentary metagenomes.</title>
        <authorList>
            <person name="Kawai M."/>
            <person name="Futagami T."/>
            <person name="Toyoda A."/>
            <person name="Takaki Y."/>
            <person name="Nishi S."/>
            <person name="Hori S."/>
            <person name="Arai W."/>
            <person name="Tsubouchi T."/>
            <person name="Morono Y."/>
            <person name="Uchiyama I."/>
            <person name="Ito T."/>
            <person name="Fujiyama A."/>
            <person name="Inagaki F."/>
            <person name="Takami H."/>
        </authorList>
    </citation>
    <scope>NUCLEOTIDE SEQUENCE</scope>
    <source>
        <strain evidence="1">Expedition CK06-06</strain>
    </source>
</reference>
<dbReference type="EMBL" id="BARU01030935">
    <property type="protein sequence ID" value="GAH68920.1"/>
    <property type="molecule type" value="Genomic_DNA"/>
</dbReference>
<feature type="non-terminal residue" evidence="1">
    <location>
        <position position="1"/>
    </location>
</feature>